<evidence type="ECO:0000259" key="6">
    <source>
        <dbReference type="PROSITE" id="PS51352"/>
    </source>
</evidence>
<dbReference type="FunFam" id="3.40.30.10:FF:000010">
    <property type="entry name" value="Glutathione peroxidase"/>
    <property type="match status" value="1"/>
</dbReference>
<keyword evidence="2 5" id="KW-0575">Peroxidase</keyword>
<protein>
    <recommendedName>
        <fullName evidence="5">Glutathione peroxidase</fullName>
    </recommendedName>
</protein>
<gene>
    <name evidence="7" type="ORF">GY22_01460</name>
</gene>
<proteinExistence type="inferred from homology"/>
<reference evidence="7 8" key="1">
    <citation type="journal article" date="2003" name="Int. J. Syst. Evol. Microbiol.">
        <title>Kocuria polaris sp. nov., an orange-pigmented psychrophilic bacterium isolated from an Antarctic cyanobacterial mat sample.</title>
        <authorList>
            <person name="Reddy G.S."/>
            <person name="Prakash J.S."/>
            <person name="Prabahar V."/>
            <person name="Matsumoto G.I."/>
            <person name="Stackebrandt E."/>
            <person name="Shivaji S."/>
        </authorList>
    </citation>
    <scope>NUCLEOTIDE SEQUENCE [LARGE SCALE GENOMIC DNA]</scope>
    <source>
        <strain evidence="7 8">CMS 76or</strain>
    </source>
</reference>
<dbReference type="InterPro" id="IPR000889">
    <property type="entry name" value="Glutathione_peroxidase"/>
</dbReference>
<keyword evidence="3 5" id="KW-0560">Oxidoreductase</keyword>
<evidence type="ECO:0000313" key="8">
    <source>
        <dbReference type="Proteomes" id="UP000030466"/>
    </source>
</evidence>
<dbReference type="PIRSF" id="PIRSF000303">
    <property type="entry name" value="Glutathion_perox"/>
    <property type="match status" value="1"/>
</dbReference>
<name>A0A0A6YDE1_KOCRO</name>
<dbReference type="PROSITE" id="PS00763">
    <property type="entry name" value="GLUTATHIONE_PEROXID_2"/>
    <property type="match status" value="1"/>
</dbReference>
<feature type="active site" evidence="4">
    <location>
        <position position="36"/>
    </location>
</feature>
<dbReference type="EMBL" id="JSUH01000001">
    <property type="protein sequence ID" value="KHD99027.1"/>
    <property type="molecule type" value="Genomic_DNA"/>
</dbReference>
<dbReference type="CDD" id="cd00340">
    <property type="entry name" value="GSH_Peroxidase"/>
    <property type="match status" value="1"/>
</dbReference>
<organism evidence="7 8">
    <name type="scientific">Kocuria rosea subsp. polaris</name>
    <dbReference type="NCBI Taxonomy" id="136273"/>
    <lineage>
        <taxon>Bacteria</taxon>
        <taxon>Bacillati</taxon>
        <taxon>Actinomycetota</taxon>
        <taxon>Actinomycetes</taxon>
        <taxon>Micrococcales</taxon>
        <taxon>Micrococcaceae</taxon>
        <taxon>Kocuria</taxon>
    </lineage>
</organism>
<comment type="caution">
    <text evidence="7">The sequence shown here is derived from an EMBL/GenBank/DDBJ whole genome shotgun (WGS) entry which is preliminary data.</text>
</comment>
<evidence type="ECO:0000256" key="4">
    <source>
        <dbReference type="PIRSR" id="PIRSR000303-1"/>
    </source>
</evidence>
<evidence type="ECO:0000256" key="2">
    <source>
        <dbReference type="ARBA" id="ARBA00022559"/>
    </source>
</evidence>
<accession>A0A0A6YDE1</accession>
<dbReference type="Gene3D" id="3.40.30.10">
    <property type="entry name" value="Glutaredoxin"/>
    <property type="match status" value="1"/>
</dbReference>
<dbReference type="GO" id="GO:0034599">
    <property type="term" value="P:cellular response to oxidative stress"/>
    <property type="evidence" value="ECO:0007669"/>
    <property type="project" value="TreeGrafter"/>
</dbReference>
<dbReference type="OrthoDB" id="9785502at2"/>
<dbReference type="PROSITE" id="PS51352">
    <property type="entry name" value="THIOREDOXIN_2"/>
    <property type="match status" value="1"/>
</dbReference>
<feature type="domain" description="Thioredoxin" evidence="6">
    <location>
        <begin position="1"/>
        <end position="159"/>
    </location>
</feature>
<evidence type="ECO:0000256" key="1">
    <source>
        <dbReference type="ARBA" id="ARBA00006926"/>
    </source>
</evidence>
<dbReference type="PRINTS" id="PR01011">
    <property type="entry name" value="GLUTPROXDASE"/>
</dbReference>
<dbReference type="Pfam" id="PF00255">
    <property type="entry name" value="GSHPx"/>
    <property type="match status" value="1"/>
</dbReference>
<dbReference type="AlphaFoldDB" id="A0A0A6YDE1"/>
<evidence type="ECO:0000313" key="7">
    <source>
        <dbReference type="EMBL" id="KHD99027.1"/>
    </source>
</evidence>
<dbReference type="PANTHER" id="PTHR11592">
    <property type="entry name" value="GLUTATHIONE PEROXIDASE"/>
    <property type="match status" value="1"/>
</dbReference>
<dbReference type="InterPro" id="IPR036249">
    <property type="entry name" value="Thioredoxin-like_sf"/>
</dbReference>
<dbReference type="PANTHER" id="PTHR11592:SF78">
    <property type="entry name" value="GLUTATHIONE PEROXIDASE"/>
    <property type="match status" value="1"/>
</dbReference>
<dbReference type="GO" id="GO:0004601">
    <property type="term" value="F:peroxidase activity"/>
    <property type="evidence" value="ECO:0007669"/>
    <property type="project" value="UniProtKB-KW"/>
</dbReference>
<dbReference type="RefSeq" id="WP_035923534.1">
    <property type="nucleotide sequence ID" value="NZ_JSUH01000001.1"/>
</dbReference>
<evidence type="ECO:0000256" key="3">
    <source>
        <dbReference type="ARBA" id="ARBA00023002"/>
    </source>
</evidence>
<keyword evidence="8" id="KW-1185">Reference proteome</keyword>
<evidence type="ECO:0000256" key="5">
    <source>
        <dbReference type="RuleBase" id="RU000499"/>
    </source>
</evidence>
<dbReference type="PROSITE" id="PS51355">
    <property type="entry name" value="GLUTATHIONE_PEROXID_3"/>
    <property type="match status" value="1"/>
</dbReference>
<dbReference type="InterPro" id="IPR029759">
    <property type="entry name" value="GPX_AS"/>
</dbReference>
<dbReference type="Proteomes" id="UP000030466">
    <property type="component" value="Unassembled WGS sequence"/>
</dbReference>
<comment type="similarity">
    <text evidence="1 5">Belongs to the glutathione peroxidase family.</text>
</comment>
<dbReference type="InterPro" id="IPR013766">
    <property type="entry name" value="Thioredoxin_domain"/>
</dbReference>
<dbReference type="SUPFAM" id="SSF52833">
    <property type="entry name" value="Thioredoxin-like"/>
    <property type="match status" value="1"/>
</dbReference>
<sequence>MTTLHDFTATTLDGREQPLSEYAGKVVLVVNTASECGFTPQYEGLEQLWRDFRQDGLVVLGFPCNQFGHQEPGSEEEIADFCSRNYGVTFPMFEKVDVNGPGAHPLWSWLRGERGGIMGDAIKWNFTKFLVGRDGRVIRRFAPKTSPAQLAGSIESALAHGEAPAGTESAGTS</sequence>
<dbReference type="PROSITE" id="PS00460">
    <property type="entry name" value="GLUTATHIONE_PEROXID_1"/>
    <property type="match status" value="1"/>
</dbReference>
<dbReference type="InterPro" id="IPR029760">
    <property type="entry name" value="GPX_CS"/>
</dbReference>